<evidence type="ECO:0000256" key="2">
    <source>
        <dbReference type="ARBA" id="ARBA00023043"/>
    </source>
</evidence>
<evidence type="ECO:0000256" key="1">
    <source>
        <dbReference type="ARBA" id="ARBA00022737"/>
    </source>
</evidence>
<dbReference type="Proteomes" id="UP000654918">
    <property type="component" value="Unassembled WGS sequence"/>
</dbReference>
<dbReference type="SMART" id="SM00248">
    <property type="entry name" value="ANK"/>
    <property type="match status" value="11"/>
</dbReference>
<reference evidence="6" key="1">
    <citation type="journal article" date="2020" name="Phytopathology">
        <title>Genome Sequence Resources of Colletotrichum truncatum, C. plurivorum, C. musicola, and C. sojae: Four Species Pathogenic to Soybean (Glycine max).</title>
        <authorList>
            <person name="Rogerio F."/>
            <person name="Boufleur T.R."/>
            <person name="Ciampi-Guillardi M."/>
            <person name="Sukno S.A."/>
            <person name="Thon M.R."/>
            <person name="Massola Junior N.S."/>
            <person name="Baroncelli R."/>
        </authorList>
    </citation>
    <scope>NUCLEOTIDE SEQUENCE</scope>
    <source>
        <strain evidence="6">LFN00145</strain>
    </source>
</reference>
<keyword evidence="2 3" id="KW-0040">ANK repeat</keyword>
<feature type="repeat" description="ANK" evidence="3">
    <location>
        <begin position="539"/>
        <end position="561"/>
    </location>
</feature>
<dbReference type="PANTHER" id="PTHR24198:SF165">
    <property type="entry name" value="ANKYRIN REPEAT-CONTAINING PROTEIN-RELATED"/>
    <property type="match status" value="1"/>
</dbReference>
<dbReference type="InterPro" id="IPR054471">
    <property type="entry name" value="GPIID_WHD"/>
</dbReference>
<gene>
    <name evidence="6" type="ORF">CPLU01_12422</name>
</gene>
<keyword evidence="7" id="KW-1185">Reference proteome</keyword>
<dbReference type="SUPFAM" id="SSF48403">
    <property type="entry name" value="Ankyrin repeat"/>
    <property type="match status" value="1"/>
</dbReference>
<dbReference type="PROSITE" id="PS50297">
    <property type="entry name" value="ANK_REP_REGION"/>
    <property type="match status" value="3"/>
</dbReference>
<organism evidence="6 7">
    <name type="scientific">Colletotrichum plurivorum</name>
    <dbReference type="NCBI Taxonomy" id="2175906"/>
    <lineage>
        <taxon>Eukaryota</taxon>
        <taxon>Fungi</taxon>
        <taxon>Dikarya</taxon>
        <taxon>Ascomycota</taxon>
        <taxon>Pezizomycotina</taxon>
        <taxon>Sordariomycetes</taxon>
        <taxon>Hypocreomycetidae</taxon>
        <taxon>Glomerellales</taxon>
        <taxon>Glomerellaceae</taxon>
        <taxon>Colletotrichum</taxon>
        <taxon>Colletotrichum orchidearum species complex</taxon>
    </lineage>
</organism>
<dbReference type="PANTHER" id="PTHR24198">
    <property type="entry name" value="ANKYRIN REPEAT AND PROTEIN KINASE DOMAIN-CONTAINING PROTEIN"/>
    <property type="match status" value="1"/>
</dbReference>
<accession>A0A8H6JZQ8</accession>
<evidence type="ECO:0000313" key="6">
    <source>
        <dbReference type="EMBL" id="KAF6821760.1"/>
    </source>
</evidence>
<dbReference type="EMBL" id="WIGO01000256">
    <property type="protein sequence ID" value="KAF6821760.1"/>
    <property type="molecule type" value="Genomic_DNA"/>
</dbReference>
<evidence type="ECO:0000259" key="4">
    <source>
        <dbReference type="Pfam" id="PF22939"/>
    </source>
</evidence>
<dbReference type="Pfam" id="PF12796">
    <property type="entry name" value="Ank_2"/>
    <property type="match status" value="2"/>
</dbReference>
<sequence length="919" mass="100835">MDPSGIIGVVGQILAASVKLGLDWKEAPEDTKNFIGELEGLSKVLSETLSNVVKNPDFAAAFQGKHSSVLSSDSALLSICQKELDDLLGKIRKSGDGRRFGWERMKATFLNERTQTAVENLQRRCNMLNSMVAIDNIALSANTNLEVKSTRREIAEAQEITSLIQHTSSSFRKVYLVIDALDESTSDNGYCHDLLATILEDIRNICNVNLLATSRKIPEIEAYFENCNTIEIQAIDSDVSRYLDGHMSQLPSFVGKSCDLQEQIKTSIIQAVEGMFLLAKLQLESLTGKRTPKAVRTALTKLSTGSDAYDKAYNEAMERIHGQLADQKDLAQDSLSWIVCSKRPLTTSELQHALAIEKGTDDIDQENIPAIEDIVSVCAGLVTVDEESRIIRLVHYTTQEYFERTQNRWLPAAESLLAVSCVTYLSFDSLSSPCENSYELSKRRKQNPLLQYASESWGHHARAINGVCEEVLTFLQADQLRLEASLQTIEYKGYGSFRYPSNCLPSGLHLLAHFGDLQHTAAFLSTTEPQLRVNSRDSRGQTPLAFAVKSNEIEMIQFLLKLPGIETNGQCVDEEAPVALAARLGNEHSVGLLLASGDVNINTCDKRGRTPLTQAVSNGHVGVIKRLIETGKLDFSIRSRQGETSLLEAVNYGRIEVVMLLLETGKIDTNLPDYSGQTPLSAAMSLGIFKLLVEQGKADISSPANFYSGQTLLLQAASYGREDIMTYLMDTHAVDIEERDDSGYTALTLAVKSCSLDVVRYLVETAGAGVNSRSAKGRTLISIAALFGKLEVVKYLYEDCKADLDTRDSDGQTCLSLAAERGFAGIVEYLVETGKFDVNAPDGHGHTSLLKAVRCKSSEVVEYLLRADGIEQSLDTKIGGQTPLEYAMDEWSLGPDHEITKLLIAAEERFKGKAGGGTT</sequence>
<feature type="repeat" description="ANK" evidence="3">
    <location>
        <begin position="607"/>
        <end position="631"/>
    </location>
</feature>
<dbReference type="Gene3D" id="1.25.40.20">
    <property type="entry name" value="Ankyrin repeat-containing domain"/>
    <property type="match status" value="3"/>
</dbReference>
<dbReference type="Pfam" id="PF22939">
    <property type="entry name" value="WHD_GPIID"/>
    <property type="match status" value="1"/>
</dbReference>
<feature type="domain" description="GPI inositol-deacylase winged helix" evidence="4">
    <location>
        <begin position="324"/>
        <end position="402"/>
    </location>
</feature>
<evidence type="ECO:0000256" key="3">
    <source>
        <dbReference type="PROSITE-ProRule" id="PRU00023"/>
    </source>
</evidence>
<dbReference type="AlphaFoldDB" id="A0A8H6JZQ8"/>
<evidence type="ECO:0000259" key="5">
    <source>
        <dbReference type="Pfam" id="PF24883"/>
    </source>
</evidence>
<evidence type="ECO:0000313" key="7">
    <source>
        <dbReference type="Proteomes" id="UP000654918"/>
    </source>
</evidence>
<dbReference type="Pfam" id="PF24883">
    <property type="entry name" value="NPHP3_N"/>
    <property type="match status" value="1"/>
</dbReference>
<dbReference type="PROSITE" id="PS50088">
    <property type="entry name" value="ANK_REPEAT"/>
    <property type="match status" value="3"/>
</dbReference>
<name>A0A8H6JZQ8_9PEZI</name>
<proteinExistence type="predicted"/>
<comment type="caution">
    <text evidence="6">The sequence shown here is derived from an EMBL/GenBank/DDBJ whole genome shotgun (WGS) entry which is preliminary data.</text>
</comment>
<dbReference type="InterPro" id="IPR056884">
    <property type="entry name" value="NPHP3-like_N"/>
</dbReference>
<dbReference type="InterPro" id="IPR036770">
    <property type="entry name" value="Ankyrin_rpt-contain_sf"/>
</dbReference>
<dbReference type="Pfam" id="PF13637">
    <property type="entry name" value="Ank_4"/>
    <property type="match status" value="1"/>
</dbReference>
<feature type="domain" description="Nephrocystin 3-like N-terminal" evidence="5">
    <location>
        <begin position="148"/>
        <end position="215"/>
    </location>
</feature>
<feature type="repeat" description="ANK" evidence="3">
    <location>
        <begin position="641"/>
        <end position="665"/>
    </location>
</feature>
<dbReference type="InterPro" id="IPR002110">
    <property type="entry name" value="Ankyrin_rpt"/>
</dbReference>
<protein>
    <submittedName>
        <fullName evidence="6">Ankyrin repeat protein</fullName>
    </submittedName>
</protein>
<keyword evidence="1" id="KW-0677">Repeat</keyword>